<name>I8HWG9_9GAMM</name>
<evidence type="ECO:0000313" key="2">
    <source>
        <dbReference type="EMBL" id="EIT67676.1"/>
    </source>
</evidence>
<organism evidence="2 3">
    <name type="scientific">Hydrocarboniphaga effusa AP103</name>
    <dbReference type="NCBI Taxonomy" id="1172194"/>
    <lineage>
        <taxon>Bacteria</taxon>
        <taxon>Pseudomonadati</taxon>
        <taxon>Pseudomonadota</taxon>
        <taxon>Gammaproteobacteria</taxon>
        <taxon>Nevskiales</taxon>
        <taxon>Nevskiaceae</taxon>
        <taxon>Hydrocarboniphaga</taxon>
    </lineage>
</organism>
<comment type="caution">
    <text evidence="2">The sequence shown here is derived from an EMBL/GenBank/DDBJ whole genome shotgun (WGS) entry which is preliminary data.</text>
</comment>
<dbReference type="EMBL" id="AKGD01000004">
    <property type="protein sequence ID" value="EIT67676.1"/>
    <property type="molecule type" value="Genomic_DNA"/>
</dbReference>
<dbReference type="PATRIC" id="fig|1172194.4.peg.3995"/>
<protein>
    <recommendedName>
        <fullName evidence="4">Cyclase dehydrase</fullName>
    </recommendedName>
</protein>
<evidence type="ECO:0008006" key="4">
    <source>
        <dbReference type="Google" id="ProtNLM"/>
    </source>
</evidence>
<dbReference type="Proteomes" id="UP000003704">
    <property type="component" value="Unassembled WGS sequence"/>
</dbReference>
<accession>I8HWG9</accession>
<sequence length="163" mass="17127">MMTKLPVSPDRSAGALGWFSLALGAAELLAPALLANRLGLRGRSTLLQLYGLREIGAGLGLLSGRHRSAWLWARVAGDVLDLATLAAARPGRGRAVGLAAVAGVTVLDVVSASAAGPQSRERNKPEPRDYSDRIGLAQPPEQMRGLARTESSAALAWERRNIA</sequence>
<dbReference type="STRING" id="1172194.WQQ_41110"/>
<feature type="compositionally biased region" description="Basic and acidic residues" evidence="1">
    <location>
        <begin position="119"/>
        <end position="132"/>
    </location>
</feature>
<reference evidence="2 3" key="1">
    <citation type="journal article" date="2012" name="J. Bacteriol.">
        <title>Genome Sequence of n-Alkane-Degrading Hydrocarboniphaga effusa Strain AP103T (ATCC BAA-332T).</title>
        <authorList>
            <person name="Chang H.K."/>
            <person name="Zylstra G.J."/>
            <person name="Chae J.C."/>
        </authorList>
    </citation>
    <scope>NUCLEOTIDE SEQUENCE [LARGE SCALE GENOMIC DNA]</scope>
    <source>
        <strain evidence="2 3">AP103</strain>
    </source>
</reference>
<gene>
    <name evidence="2" type="ORF">WQQ_41110</name>
</gene>
<feature type="region of interest" description="Disordered" evidence="1">
    <location>
        <begin position="115"/>
        <end position="150"/>
    </location>
</feature>
<proteinExistence type="predicted"/>
<evidence type="ECO:0000313" key="3">
    <source>
        <dbReference type="Proteomes" id="UP000003704"/>
    </source>
</evidence>
<dbReference type="AlphaFoldDB" id="I8HWG9"/>
<keyword evidence="3" id="KW-1185">Reference proteome</keyword>
<evidence type="ECO:0000256" key="1">
    <source>
        <dbReference type="SAM" id="MobiDB-lite"/>
    </source>
</evidence>